<proteinExistence type="predicted"/>
<gene>
    <name evidence="2" type="ORF">GYMLUDRAFT_617766</name>
</gene>
<name>A0A0D0CVJ4_9AGAR</name>
<organism evidence="2 3">
    <name type="scientific">Collybiopsis luxurians FD-317 M1</name>
    <dbReference type="NCBI Taxonomy" id="944289"/>
    <lineage>
        <taxon>Eukaryota</taxon>
        <taxon>Fungi</taxon>
        <taxon>Dikarya</taxon>
        <taxon>Basidiomycota</taxon>
        <taxon>Agaricomycotina</taxon>
        <taxon>Agaricomycetes</taxon>
        <taxon>Agaricomycetidae</taxon>
        <taxon>Agaricales</taxon>
        <taxon>Marasmiineae</taxon>
        <taxon>Omphalotaceae</taxon>
        <taxon>Collybiopsis</taxon>
        <taxon>Collybiopsis luxurians</taxon>
    </lineage>
</organism>
<evidence type="ECO:0000256" key="1">
    <source>
        <dbReference type="SAM" id="Phobius"/>
    </source>
</evidence>
<keyword evidence="1" id="KW-0812">Transmembrane</keyword>
<protein>
    <submittedName>
        <fullName evidence="2">Uncharacterized protein</fullName>
    </submittedName>
</protein>
<sequence length="158" mass="17833">MEVIDGVAAELKEKLVPPPQLPPSSRGGEGWFSYESVSSDRWWRGIVVRILGWLLGGSPLSAWIDSPFFKILEIVGAILFWLLRRSLSTVTVSFFSVLIPLYPLPNSYRASPVGACWLLNLRGLVRALSLYVFLVASTFNESSVHPSRQVVIRRRYQR</sequence>
<accession>A0A0D0CVJ4</accession>
<dbReference type="OrthoDB" id="5311848at2759"/>
<keyword evidence="3" id="KW-1185">Reference proteome</keyword>
<keyword evidence="1" id="KW-0472">Membrane</keyword>
<dbReference type="AlphaFoldDB" id="A0A0D0CVJ4"/>
<reference evidence="2 3" key="1">
    <citation type="submission" date="2014-04" db="EMBL/GenBank/DDBJ databases">
        <title>Evolutionary Origins and Diversification of the Mycorrhizal Mutualists.</title>
        <authorList>
            <consortium name="DOE Joint Genome Institute"/>
            <consortium name="Mycorrhizal Genomics Consortium"/>
            <person name="Kohler A."/>
            <person name="Kuo A."/>
            <person name="Nagy L.G."/>
            <person name="Floudas D."/>
            <person name="Copeland A."/>
            <person name="Barry K.W."/>
            <person name="Cichocki N."/>
            <person name="Veneault-Fourrey C."/>
            <person name="LaButti K."/>
            <person name="Lindquist E.A."/>
            <person name="Lipzen A."/>
            <person name="Lundell T."/>
            <person name="Morin E."/>
            <person name="Murat C."/>
            <person name="Riley R."/>
            <person name="Ohm R."/>
            <person name="Sun H."/>
            <person name="Tunlid A."/>
            <person name="Henrissat B."/>
            <person name="Grigoriev I.V."/>
            <person name="Hibbett D.S."/>
            <person name="Martin F."/>
        </authorList>
    </citation>
    <scope>NUCLEOTIDE SEQUENCE [LARGE SCALE GENOMIC DNA]</scope>
    <source>
        <strain evidence="2 3">FD-317 M1</strain>
    </source>
</reference>
<dbReference type="Proteomes" id="UP000053593">
    <property type="component" value="Unassembled WGS sequence"/>
</dbReference>
<dbReference type="EMBL" id="KN834777">
    <property type="protein sequence ID" value="KIK60018.1"/>
    <property type="molecule type" value="Genomic_DNA"/>
</dbReference>
<evidence type="ECO:0000313" key="3">
    <source>
        <dbReference type="Proteomes" id="UP000053593"/>
    </source>
</evidence>
<keyword evidence="1" id="KW-1133">Transmembrane helix</keyword>
<feature type="transmembrane region" description="Helical" evidence="1">
    <location>
        <begin position="71"/>
        <end position="99"/>
    </location>
</feature>
<evidence type="ECO:0000313" key="2">
    <source>
        <dbReference type="EMBL" id="KIK60018.1"/>
    </source>
</evidence>
<dbReference type="HOGENOM" id="CLU_1669564_0_0_1"/>